<evidence type="ECO:0000313" key="2">
    <source>
        <dbReference type="Proteomes" id="UP000029921"/>
    </source>
</evidence>
<evidence type="ECO:0000313" key="1">
    <source>
        <dbReference type="EMBL" id="TLD93172.1"/>
    </source>
</evidence>
<gene>
    <name evidence="1" type="ORF">LS74_003260</name>
</gene>
<comment type="caution">
    <text evidence="1">The sequence shown here is derived from an EMBL/GenBank/DDBJ whole genome shotgun (WGS) entry which is preliminary data.</text>
</comment>
<dbReference type="EMBL" id="JRPE02000003">
    <property type="protein sequence ID" value="TLD93172.1"/>
    <property type="molecule type" value="Genomic_DNA"/>
</dbReference>
<dbReference type="RefSeq" id="WP_034585184.1">
    <property type="nucleotide sequence ID" value="NZ_JRPE02000003.1"/>
</dbReference>
<protein>
    <submittedName>
        <fullName evidence="1">Uncharacterized protein</fullName>
    </submittedName>
</protein>
<accession>A0A4V6I1R4</accession>
<sequence length="137" mass="15447">MKRLVFLLGLCVCMVYGDEYSKQKAEFMSKNFESKLKELVKESGLKSESAKLLYQVAMVPALYESGLKGNDANGGWEIYTISLNYKGSNGRYYFWNQYKRLAQRVNEVCGANIGSEANGINESYTPAQQKCIKSLLP</sequence>
<proteinExistence type="predicted"/>
<reference evidence="1 2" key="1">
    <citation type="journal article" date="2014" name="Genome Announc.">
        <title>Draft genome sequences of eight enterohepatic helicobacter species isolated from both laboratory and wild rodents.</title>
        <authorList>
            <person name="Sheh A."/>
            <person name="Shen Z."/>
            <person name="Fox J.G."/>
        </authorList>
    </citation>
    <scope>NUCLEOTIDE SEQUENCE [LARGE SCALE GENOMIC DNA]</scope>
    <source>
        <strain evidence="1 2">MIT 96-1001</strain>
    </source>
</reference>
<keyword evidence="2" id="KW-1185">Reference proteome</keyword>
<name>A0A4V6I1R4_9HELI</name>
<organism evidence="1 2">
    <name type="scientific">Helicobacter magdeburgensis</name>
    <dbReference type="NCBI Taxonomy" id="471858"/>
    <lineage>
        <taxon>Bacteria</taxon>
        <taxon>Pseudomonadati</taxon>
        <taxon>Campylobacterota</taxon>
        <taxon>Epsilonproteobacteria</taxon>
        <taxon>Campylobacterales</taxon>
        <taxon>Helicobacteraceae</taxon>
        <taxon>Helicobacter</taxon>
    </lineage>
</organism>
<dbReference type="AlphaFoldDB" id="A0A4V6I1R4"/>
<dbReference type="Proteomes" id="UP000029921">
    <property type="component" value="Unassembled WGS sequence"/>
</dbReference>